<evidence type="ECO:0000313" key="4">
    <source>
        <dbReference type="EMBL" id="ACB84553.1"/>
    </source>
</evidence>
<dbReference type="eggNOG" id="COG0394">
    <property type="taxonomic scope" value="Bacteria"/>
</dbReference>
<dbReference type="HOGENOM" id="CLU_071415_3_3_9"/>
<dbReference type="InParanoid" id="B2A0J2"/>
<dbReference type="Gene3D" id="3.40.50.2300">
    <property type="match status" value="1"/>
</dbReference>
<dbReference type="Proteomes" id="UP000001683">
    <property type="component" value="Chromosome"/>
</dbReference>
<sequence>MKPKVAFICVHNSCRSQMAEALGKLYASDVFDSYSAGTETKPEINQDAVKVVKDLYGVDMNQDQYSKLISELPDIDVVIKMGCNVACPYLPAKHEEDWGLDDPSGKSQEEFVRTAREIERKVKDLAQRIEQGEIELN</sequence>
<accession>B2A0J2</accession>
<organism evidence="4 5">
    <name type="scientific">Natranaerobius thermophilus (strain ATCC BAA-1301 / DSM 18059 / JW/NM-WN-LF)</name>
    <dbReference type="NCBI Taxonomy" id="457570"/>
    <lineage>
        <taxon>Bacteria</taxon>
        <taxon>Bacillati</taxon>
        <taxon>Bacillota</taxon>
        <taxon>Clostridia</taxon>
        <taxon>Natranaerobiales</taxon>
        <taxon>Natranaerobiaceae</taxon>
        <taxon>Natranaerobius</taxon>
    </lineage>
</organism>
<dbReference type="PANTHER" id="PTHR43428:SF1">
    <property type="entry name" value="ARSENATE REDUCTASE"/>
    <property type="match status" value="1"/>
</dbReference>
<protein>
    <submittedName>
        <fullName evidence="4">Protein tyrosine phosphatase</fullName>
    </submittedName>
</protein>
<keyword evidence="5" id="KW-1185">Reference proteome</keyword>
<dbReference type="GO" id="GO:0046685">
    <property type="term" value="P:response to arsenic-containing substance"/>
    <property type="evidence" value="ECO:0007669"/>
    <property type="project" value="UniProtKB-KW"/>
</dbReference>
<evidence type="ECO:0000256" key="1">
    <source>
        <dbReference type="ARBA" id="ARBA00022849"/>
    </source>
</evidence>
<dbReference type="InterPro" id="IPR023485">
    <property type="entry name" value="Ptyr_pPase"/>
</dbReference>
<evidence type="ECO:0000313" key="5">
    <source>
        <dbReference type="Proteomes" id="UP000001683"/>
    </source>
</evidence>
<dbReference type="CDD" id="cd16345">
    <property type="entry name" value="LMWP_ArsC"/>
    <property type="match status" value="1"/>
</dbReference>
<dbReference type="Pfam" id="PF01451">
    <property type="entry name" value="LMWPc"/>
    <property type="match status" value="1"/>
</dbReference>
<reference evidence="4 5" key="2">
    <citation type="journal article" date="2011" name="J. Bacteriol.">
        <title>Complete genome sequence of the anaerobic, halophilic alkalithermophile Natranaerobius thermophilus JW/NM-WN-LF.</title>
        <authorList>
            <person name="Zhao B."/>
            <person name="Mesbah N.M."/>
            <person name="Dalin E."/>
            <person name="Goodwin L."/>
            <person name="Nolan M."/>
            <person name="Pitluck S."/>
            <person name="Chertkov O."/>
            <person name="Brettin T.S."/>
            <person name="Han J."/>
            <person name="Larimer F.W."/>
            <person name="Land M.L."/>
            <person name="Hauser L."/>
            <person name="Kyrpides N."/>
            <person name="Wiegel J."/>
        </authorList>
    </citation>
    <scope>NUCLEOTIDE SEQUENCE [LARGE SCALE GENOMIC DNA]</scope>
    <source>
        <strain evidence="5">ATCC BAA-1301 / DSM 18059 / JW/NM-WN-LF</strain>
    </source>
</reference>
<dbReference type="RefSeq" id="WP_012447431.1">
    <property type="nucleotide sequence ID" value="NC_010718.1"/>
</dbReference>
<feature type="domain" description="Phosphotyrosine protein phosphatase I" evidence="3">
    <location>
        <begin position="3"/>
        <end position="128"/>
    </location>
</feature>
<gene>
    <name evidence="4" type="ordered locus">Nther_0969</name>
</gene>
<feature type="coiled-coil region" evidence="2">
    <location>
        <begin position="108"/>
        <end position="135"/>
    </location>
</feature>
<dbReference type="FunCoup" id="B2A0J2">
    <property type="interactions" value="154"/>
</dbReference>
<evidence type="ECO:0000259" key="3">
    <source>
        <dbReference type="SMART" id="SM00226"/>
    </source>
</evidence>
<dbReference type="SUPFAM" id="SSF52788">
    <property type="entry name" value="Phosphotyrosine protein phosphatases I"/>
    <property type="match status" value="1"/>
</dbReference>
<dbReference type="EMBL" id="CP001034">
    <property type="protein sequence ID" value="ACB84553.1"/>
    <property type="molecule type" value="Genomic_DNA"/>
</dbReference>
<reference evidence="4 5" key="1">
    <citation type="submission" date="2008-04" db="EMBL/GenBank/DDBJ databases">
        <title>Complete sequence of chromosome of Natranaerobius thermophilus JW/NM-WN-LF.</title>
        <authorList>
            <consortium name="US DOE Joint Genome Institute"/>
            <person name="Copeland A."/>
            <person name="Lucas S."/>
            <person name="Lapidus A."/>
            <person name="Glavina del Rio T."/>
            <person name="Dalin E."/>
            <person name="Tice H."/>
            <person name="Bruce D."/>
            <person name="Goodwin L."/>
            <person name="Pitluck S."/>
            <person name="Chertkov O."/>
            <person name="Brettin T."/>
            <person name="Detter J.C."/>
            <person name="Han C."/>
            <person name="Kuske C.R."/>
            <person name="Schmutz J."/>
            <person name="Larimer F."/>
            <person name="Land M."/>
            <person name="Hauser L."/>
            <person name="Kyrpides N."/>
            <person name="Lykidis A."/>
            <person name="Mesbah N.M."/>
            <person name="Wiegel J."/>
        </authorList>
    </citation>
    <scope>NUCLEOTIDE SEQUENCE [LARGE SCALE GENOMIC DNA]</scope>
    <source>
        <strain evidence="5">ATCC BAA-1301 / DSM 18059 / JW/NM-WN-LF</strain>
    </source>
</reference>
<name>B2A0J2_NATTJ</name>
<dbReference type="InterPro" id="IPR036196">
    <property type="entry name" value="Ptyr_pPase_sf"/>
</dbReference>
<keyword evidence="1" id="KW-0059">Arsenical resistance</keyword>
<dbReference type="STRING" id="457570.Nther_0969"/>
<proteinExistence type="predicted"/>
<dbReference type="OrthoDB" id="9784339at2"/>
<dbReference type="PANTHER" id="PTHR43428">
    <property type="entry name" value="ARSENATE REDUCTASE"/>
    <property type="match status" value="1"/>
</dbReference>
<dbReference type="AlphaFoldDB" id="B2A0J2"/>
<evidence type="ECO:0000256" key="2">
    <source>
        <dbReference type="SAM" id="Coils"/>
    </source>
</evidence>
<dbReference type="KEGG" id="nth:Nther_0969"/>
<keyword evidence="2" id="KW-0175">Coiled coil</keyword>
<dbReference type="SMART" id="SM00226">
    <property type="entry name" value="LMWPc"/>
    <property type="match status" value="1"/>
</dbReference>